<dbReference type="EMBL" id="MGKI01000004">
    <property type="protein sequence ID" value="OGN23159.1"/>
    <property type="molecule type" value="Genomic_DNA"/>
</dbReference>
<keyword evidence="2" id="KW-0812">Transmembrane</keyword>
<dbReference type="GO" id="GO:0004190">
    <property type="term" value="F:aspartic-type endopeptidase activity"/>
    <property type="evidence" value="ECO:0007669"/>
    <property type="project" value="InterPro"/>
</dbReference>
<dbReference type="STRING" id="1802694.A2918_03935"/>
<dbReference type="GO" id="GO:0006465">
    <property type="term" value="P:signal peptide processing"/>
    <property type="evidence" value="ECO:0007669"/>
    <property type="project" value="TreeGrafter"/>
</dbReference>
<feature type="transmembrane region" description="Helical" evidence="2">
    <location>
        <begin position="70"/>
        <end position="103"/>
    </location>
</feature>
<comment type="caution">
    <text evidence="4">The sequence shown here is derived from an EMBL/GenBank/DDBJ whole genome shotgun (WGS) entry which is preliminary data.</text>
</comment>
<organism evidence="4 5">
    <name type="scientific">Candidatus Yanofskybacteria bacterium RIFCSPLOWO2_01_FULL_42_49</name>
    <dbReference type="NCBI Taxonomy" id="1802694"/>
    <lineage>
        <taxon>Bacteria</taxon>
        <taxon>Candidatus Yanofskyibacteriota</taxon>
    </lineage>
</organism>
<evidence type="ECO:0000313" key="4">
    <source>
        <dbReference type="EMBL" id="OGN23159.1"/>
    </source>
</evidence>
<reference evidence="4 5" key="1">
    <citation type="journal article" date="2016" name="Nat. Commun.">
        <title>Thousands of microbial genomes shed light on interconnected biogeochemical processes in an aquifer system.</title>
        <authorList>
            <person name="Anantharaman K."/>
            <person name="Brown C.T."/>
            <person name="Hug L.A."/>
            <person name="Sharon I."/>
            <person name="Castelle C.J."/>
            <person name="Probst A.J."/>
            <person name="Thomas B.C."/>
            <person name="Singh A."/>
            <person name="Wilkins M.J."/>
            <person name="Karaoz U."/>
            <person name="Brodie E.L."/>
            <person name="Williams K.H."/>
            <person name="Hubbard S.S."/>
            <person name="Banfield J.F."/>
        </authorList>
    </citation>
    <scope>NUCLEOTIDE SEQUENCE [LARGE SCALE GENOMIC DNA]</scope>
</reference>
<dbReference type="AlphaFoldDB" id="A0A1F8GFC5"/>
<dbReference type="Gene3D" id="1.20.120.1220">
    <property type="match status" value="1"/>
</dbReference>
<sequence>MLIVFFDIRYFIIPDKILIAAAIPTTAIMLTSPNAVLPNLLISGLGLATFFAILFIVSRGKWIGFGDVKLILIMGLLLGYPLGFFAVMSSIWAAAIFSILLLVTGRANLKTQIPFGSFLAITTIIFVIFNHELQEISRYFY</sequence>
<dbReference type="GO" id="GO:0005886">
    <property type="term" value="C:plasma membrane"/>
    <property type="evidence" value="ECO:0007669"/>
    <property type="project" value="TreeGrafter"/>
</dbReference>
<dbReference type="Proteomes" id="UP000178227">
    <property type="component" value="Unassembled WGS sequence"/>
</dbReference>
<protein>
    <recommendedName>
        <fullName evidence="3">Prepilin type IV endopeptidase peptidase domain-containing protein</fullName>
    </recommendedName>
</protein>
<proteinExistence type="inferred from homology"/>
<comment type="similarity">
    <text evidence="1">Belongs to the peptidase A24 family.</text>
</comment>
<keyword evidence="2" id="KW-1133">Transmembrane helix</keyword>
<gene>
    <name evidence="4" type="ORF">A2918_03935</name>
</gene>
<feature type="domain" description="Prepilin type IV endopeptidase peptidase" evidence="3">
    <location>
        <begin position="2"/>
        <end position="99"/>
    </location>
</feature>
<accession>A0A1F8GFC5</accession>
<evidence type="ECO:0000256" key="2">
    <source>
        <dbReference type="SAM" id="Phobius"/>
    </source>
</evidence>
<feature type="transmembrane region" description="Helical" evidence="2">
    <location>
        <begin position="36"/>
        <end position="58"/>
    </location>
</feature>
<dbReference type="PANTHER" id="PTHR30487">
    <property type="entry name" value="TYPE 4 PREPILIN-LIKE PROTEINS LEADER PEPTIDE-PROCESSING ENZYME"/>
    <property type="match status" value="1"/>
</dbReference>
<dbReference type="InterPro" id="IPR000045">
    <property type="entry name" value="Prepilin_IV_endopep_pep"/>
</dbReference>
<dbReference type="InterPro" id="IPR050882">
    <property type="entry name" value="Prepilin_peptidase/N-MTase"/>
</dbReference>
<keyword evidence="2" id="KW-0472">Membrane</keyword>
<evidence type="ECO:0000259" key="3">
    <source>
        <dbReference type="Pfam" id="PF01478"/>
    </source>
</evidence>
<dbReference type="Pfam" id="PF01478">
    <property type="entry name" value="Peptidase_A24"/>
    <property type="match status" value="1"/>
</dbReference>
<feature type="transmembrane region" description="Helical" evidence="2">
    <location>
        <begin position="115"/>
        <end position="133"/>
    </location>
</feature>
<evidence type="ECO:0000313" key="5">
    <source>
        <dbReference type="Proteomes" id="UP000178227"/>
    </source>
</evidence>
<name>A0A1F8GFC5_9BACT</name>
<dbReference type="PANTHER" id="PTHR30487:SF0">
    <property type="entry name" value="PREPILIN LEADER PEPTIDASE_N-METHYLTRANSFERASE-RELATED"/>
    <property type="match status" value="1"/>
</dbReference>
<evidence type="ECO:0000256" key="1">
    <source>
        <dbReference type="ARBA" id="ARBA00005801"/>
    </source>
</evidence>